<sequence length="103" mass="11961">MYTLLFSTTNSMENAKKIAKILVDERLAACVNIVPYIKSFYRWEGKTVEDDEILLIIKTKSEIKDKVIKRIKELHTYQIPEIIALDITAGLPEYLKWIDDNVS</sequence>
<protein>
    <submittedName>
        <fullName evidence="2">Divalent-cation tolerance protein CutA</fullName>
    </submittedName>
</protein>
<dbReference type="PANTHER" id="PTHR23419:SF8">
    <property type="entry name" value="FI09726P"/>
    <property type="match status" value="1"/>
</dbReference>
<evidence type="ECO:0000256" key="1">
    <source>
        <dbReference type="ARBA" id="ARBA00010169"/>
    </source>
</evidence>
<dbReference type="RefSeq" id="WP_229572159.1">
    <property type="nucleotide sequence ID" value="NZ_AP025226.1"/>
</dbReference>
<dbReference type="Proteomes" id="UP001319921">
    <property type="component" value="Chromosome"/>
</dbReference>
<name>A0AAQ4CR14_9CREN</name>
<comment type="similarity">
    <text evidence="1">Belongs to the CutA family.</text>
</comment>
<dbReference type="KEGG" id="scas:SACC_12620"/>
<dbReference type="GeneID" id="68866001"/>
<evidence type="ECO:0000313" key="3">
    <source>
        <dbReference type="Proteomes" id="UP001319921"/>
    </source>
</evidence>
<dbReference type="InterPro" id="IPR011322">
    <property type="entry name" value="N-reg_PII-like_a/b"/>
</dbReference>
<dbReference type="Gene3D" id="3.30.70.120">
    <property type="match status" value="1"/>
</dbReference>
<proteinExistence type="inferred from homology"/>
<dbReference type="AlphaFoldDB" id="A0AAQ4CR14"/>
<reference evidence="2 3" key="1">
    <citation type="journal article" date="2022" name="Microbiol. Resour. Announc.">
        <title>Complete Genome Sequence of the Hyperthermophilic and Acidophilic Archaeon Saccharolobus caldissimus Strain HS-3T.</title>
        <authorList>
            <person name="Sakai H.D."/>
            <person name="Kurosawa N."/>
        </authorList>
    </citation>
    <scope>NUCLEOTIDE SEQUENCE [LARGE SCALE GENOMIC DNA]</scope>
    <source>
        <strain evidence="2 3">JCM32116</strain>
    </source>
</reference>
<keyword evidence="3" id="KW-1185">Reference proteome</keyword>
<dbReference type="GO" id="GO:0010038">
    <property type="term" value="P:response to metal ion"/>
    <property type="evidence" value="ECO:0007669"/>
    <property type="project" value="InterPro"/>
</dbReference>
<dbReference type="SUPFAM" id="SSF54913">
    <property type="entry name" value="GlnB-like"/>
    <property type="match status" value="1"/>
</dbReference>
<dbReference type="InterPro" id="IPR015867">
    <property type="entry name" value="N-reg_PII/ATP_PRibTrfase_C"/>
</dbReference>
<organism evidence="2 3">
    <name type="scientific">Saccharolobus caldissimus</name>
    <dbReference type="NCBI Taxonomy" id="1702097"/>
    <lineage>
        <taxon>Archaea</taxon>
        <taxon>Thermoproteota</taxon>
        <taxon>Thermoprotei</taxon>
        <taxon>Sulfolobales</taxon>
        <taxon>Sulfolobaceae</taxon>
        <taxon>Saccharolobus</taxon>
    </lineage>
</organism>
<gene>
    <name evidence="2" type="ORF">SACC_12620</name>
</gene>
<dbReference type="InterPro" id="IPR004323">
    <property type="entry name" value="Ion_tolerance_CutA"/>
</dbReference>
<evidence type="ECO:0000313" key="2">
    <source>
        <dbReference type="EMBL" id="BDB98245.1"/>
    </source>
</evidence>
<accession>A0AAQ4CR14</accession>
<dbReference type="Pfam" id="PF03091">
    <property type="entry name" value="CutA1"/>
    <property type="match status" value="1"/>
</dbReference>
<dbReference type="EMBL" id="AP025226">
    <property type="protein sequence ID" value="BDB98245.1"/>
    <property type="molecule type" value="Genomic_DNA"/>
</dbReference>
<dbReference type="PANTHER" id="PTHR23419">
    <property type="entry name" value="DIVALENT CATION TOLERANCE CUTA-RELATED"/>
    <property type="match status" value="1"/>
</dbReference>
<dbReference type="GO" id="GO:0005507">
    <property type="term" value="F:copper ion binding"/>
    <property type="evidence" value="ECO:0007669"/>
    <property type="project" value="TreeGrafter"/>
</dbReference>